<reference evidence="2" key="1">
    <citation type="submission" date="2020-11" db="EMBL/GenBank/DDBJ databases">
        <authorList>
            <consortium name="DOE Joint Genome Institute"/>
            <person name="Ahrendt S."/>
            <person name="Riley R."/>
            <person name="Andreopoulos W."/>
            <person name="Labutti K."/>
            <person name="Pangilinan J."/>
            <person name="Ruiz-Duenas F.J."/>
            <person name="Barrasa J.M."/>
            <person name="Sanchez-Garcia M."/>
            <person name="Camarero S."/>
            <person name="Miyauchi S."/>
            <person name="Serrano A."/>
            <person name="Linde D."/>
            <person name="Babiker R."/>
            <person name="Drula E."/>
            <person name="Ayuso-Fernandez I."/>
            <person name="Pacheco R."/>
            <person name="Padilla G."/>
            <person name="Ferreira P."/>
            <person name="Barriuso J."/>
            <person name="Kellner H."/>
            <person name="Castanera R."/>
            <person name="Alfaro M."/>
            <person name="Ramirez L."/>
            <person name="Pisabarro A.G."/>
            <person name="Kuo A."/>
            <person name="Tritt A."/>
            <person name="Lipzen A."/>
            <person name="He G."/>
            <person name="Yan M."/>
            <person name="Ng V."/>
            <person name="Cullen D."/>
            <person name="Martin F."/>
            <person name="Rosso M.-N."/>
            <person name="Henrissat B."/>
            <person name="Hibbett D."/>
            <person name="Martinez A.T."/>
            <person name="Grigoriev I.V."/>
        </authorList>
    </citation>
    <scope>NUCLEOTIDE SEQUENCE</scope>
    <source>
        <strain evidence="2">ATCC 90797</strain>
    </source>
</reference>
<feature type="signal peptide" evidence="1">
    <location>
        <begin position="1"/>
        <end position="20"/>
    </location>
</feature>
<keyword evidence="1" id="KW-0732">Signal</keyword>
<evidence type="ECO:0000256" key="1">
    <source>
        <dbReference type="SAM" id="SignalP"/>
    </source>
</evidence>
<dbReference type="EMBL" id="MU154545">
    <property type="protein sequence ID" value="KAF9497293.1"/>
    <property type="molecule type" value="Genomic_DNA"/>
</dbReference>
<organism evidence="2 3">
    <name type="scientific">Pleurotus eryngii</name>
    <name type="common">Boletus of the steppes</name>
    <dbReference type="NCBI Taxonomy" id="5323"/>
    <lineage>
        <taxon>Eukaryota</taxon>
        <taxon>Fungi</taxon>
        <taxon>Dikarya</taxon>
        <taxon>Basidiomycota</taxon>
        <taxon>Agaricomycotina</taxon>
        <taxon>Agaricomycetes</taxon>
        <taxon>Agaricomycetidae</taxon>
        <taxon>Agaricales</taxon>
        <taxon>Pleurotineae</taxon>
        <taxon>Pleurotaceae</taxon>
        <taxon>Pleurotus</taxon>
    </lineage>
</organism>
<sequence length="57" mass="6092">MQFFTLAAFALACMTMIVSAAPVPAAIELAARAPEAHSGVEVAREPQPEPWCRYGCI</sequence>
<comment type="caution">
    <text evidence="2">The sequence shown here is derived from an EMBL/GenBank/DDBJ whole genome shotgun (WGS) entry which is preliminary data.</text>
</comment>
<gene>
    <name evidence="2" type="ORF">BDN71DRAFT_1505045</name>
</gene>
<protein>
    <submittedName>
        <fullName evidence="2">Uncharacterized protein</fullName>
    </submittedName>
</protein>
<dbReference type="Proteomes" id="UP000807025">
    <property type="component" value="Unassembled WGS sequence"/>
</dbReference>
<accession>A0A9P6A1W7</accession>
<feature type="chain" id="PRO_5040493366" evidence="1">
    <location>
        <begin position="21"/>
        <end position="57"/>
    </location>
</feature>
<evidence type="ECO:0000313" key="3">
    <source>
        <dbReference type="Proteomes" id="UP000807025"/>
    </source>
</evidence>
<proteinExistence type="predicted"/>
<dbReference type="AlphaFoldDB" id="A0A9P6A1W7"/>
<keyword evidence="3" id="KW-1185">Reference proteome</keyword>
<name>A0A9P6A1W7_PLEER</name>
<evidence type="ECO:0000313" key="2">
    <source>
        <dbReference type="EMBL" id="KAF9497293.1"/>
    </source>
</evidence>